<evidence type="ECO:0000256" key="3">
    <source>
        <dbReference type="ARBA" id="ARBA00022679"/>
    </source>
</evidence>
<evidence type="ECO:0000313" key="9">
    <source>
        <dbReference type="Proteomes" id="UP000007879"/>
    </source>
</evidence>
<dbReference type="GO" id="GO:0016757">
    <property type="term" value="F:glycosyltransferase activity"/>
    <property type="evidence" value="ECO:0007669"/>
    <property type="project" value="InterPro"/>
</dbReference>
<dbReference type="Pfam" id="PF09258">
    <property type="entry name" value="Glyco_transf_64"/>
    <property type="match status" value="1"/>
</dbReference>
<protein>
    <recommendedName>
        <fullName evidence="7">Glycosyl transferase 64 domain-containing protein</fullName>
    </recommendedName>
</protein>
<evidence type="ECO:0000313" key="8">
    <source>
        <dbReference type="EnsemblMetazoa" id="Aqu2.1.26667_001"/>
    </source>
</evidence>
<feature type="signal peptide" evidence="6">
    <location>
        <begin position="1"/>
        <end position="19"/>
    </location>
</feature>
<comment type="subcellular location">
    <subcellularLocation>
        <location evidence="1">Endoplasmic reticulum membrane</location>
        <topology evidence="1">Single-pass type II membrane protein</topology>
    </subcellularLocation>
</comment>
<dbReference type="GO" id="GO:0005789">
    <property type="term" value="C:endoplasmic reticulum membrane"/>
    <property type="evidence" value="ECO:0007669"/>
    <property type="project" value="UniProtKB-SubCell"/>
</dbReference>
<dbReference type="EnsemblMetazoa" id="XM_011406915.2">
    <property type="protein sequence ID" value="XP_011405217.2"/>
    <property type="gene ID" value="LOC105313464"/>
</dbReference>
<reference evidence="8" key="2">
    <citation type="submission" date="2017-05" db="UniProtKB">
        <authorList>
            <consortium name="EnsemblMetazoa"/>
        </authorList>
    </citation>
    <scope>IDENTIFICATION</scope>
</reference>
<evidence type="ECO:0000256" key="2">
    <source>
        <dbReference type="ARBA" id="ARBA00010271"/>
    </source>
</evidence>
<evidence type="ECO:0000256" key="1">
    <source>
        <dbReference type="ARBA" id="ARBA00004648"/>
    </source>
</evidence>
<dbReference type="Proteomes" id="UP000007879">
    <property type="component" value="Unassembled WGS sequence"/>
</dbReference>
<evidence type="ECO:0000259" key="7">
    <source>
        <dbReference type="Pfam" id="PF09258"/>
    </source>
</evidence>
<evidence type="ECO:0000256" key="4">
    <source>
        <dbReference type="ARBA" id="ARBA00023136"/>
    </source>
</evidence>
<dbReference type="GO" id="GO:1901135">
    <property type="term" value="P:carbohydrate derivative metabolic process"/>
    <property type="evidence" value="ECO:0007669"/>
    <property type="project" value="UniProtKB-ARBA"/>
</dbReference>
<dbReference type="InterPro" id="IPR004263">
    <property type="entry name" value="Exostosin"/>
</dbReference>
<comment type="similarity">
    <text evidence="2">Belongs to the glycosyltransferase 47 family.</text>
</comment>
<sequence>MSLWKKFSAVLGLVCLVQTLWLLSTSDRGDYEEGAAGKSTQTPRDSVPPSFNMTLWRYYQQILIPPTTDVTNERLTILMPTYKRADILPSVIKHYCSMGDSVEKILVIWNDVETPIPPSLHSLRCDIDVLFIVSKENKLTNRFMPRDEIETKGVLVVDDDRLISGDDVQFGFQIWKQFRHRIIGFEHRMHTLNQHGDYHYGPYPKAGQTPEKLGYSMLISASFILHRVYLELFHSSYLPGEIMTYINREMNCEDVAMCILVAQFLRDVAWPQSSVISVKPRVPLKNLEATTGGGHRGLSNQLKHYNKRSECLNKFAAAYGGRLPLQYITGRMYREPIKPWYNFKLQQI</sequence>
<name>A0A1X7UFW7_AMPQE</name>
<gene>
    <name evidence="8" type="primary">105313464</name>
</gene>
<keyword evidence="4" id="KW-0472">Membrane</keyword>
<organism evidence="8">
    <name type="scientific">Amphimedon queenslandica</name>
    <name type="common">Sponge</name>
    <dbReference type="NCBI Taxonomy" id="400682"/>
    <lineage>
        <taxon>Eukaryota</taxon>
        <taxon>Metazoa</taxon>
        <taxon>Porifera</taxon>
        <taxon>Demospongiae</taxon>
        <taxon>Heteroscleromorpha</taxon>
        <taxon>Haplosclerida</taxon>
        <taxon>Niphatidae</taxon>
        <taxon>Amphimedon</taxon>
    </lineage>
</organism>
<dbReference type="AlphaFoldDB" id="A0A1X7UFW7"/>
<dbReference type="SUPFAM" id="SSF53448">
    <property type="entry name" value="Nucleotide-diphospho-sugar transferases"/>
    <property type="match status" value="1"/>
</dbReference>
<keyword evidence="9" id="KW-1185">Reference proteome</keyword>
<reference evidence="9" key="1">
    <citation type="journal article" date="2010" name="Nature">
        <title>The Amphimedon queenslandica genome and the evolution of animal complexity.</title>
        <authorList>
            <person name="Srivastava M."/>
            <person name="Simakov O."/>
            <person name="Chapman J."/>
            <person name="Fahey B."/>
            <person name="Gauthier M.E."/>
            <person name="Mitros T."/>
            <person name="Richards G.S."/>
            <person name="Conaco C."/>
            <person name="Dacre M."/>
            <person name="Hellsten U."/>
            <person name="Larroux C."/>
            <person name="Putnam N.H."/>
            <person name="Stanke M."/>
            <person name="Adamska M."/>
            <person name="Darling A."/>
            <person name="Degnan S.M."/>
            <person name="Oakley T.H."/>
            <person name="Plachetzki D.C."/>
            <person name="Zhai Y."/>
            <person name="Adamski M."/>
            <person name="Calcino A."/>
            <person name="Cummins S.F."/>
            <person name="Goodstein D.M."/>
            <person name="Harris C."/>
            <person name="Jackson D.J."/>
            <person name="Leys S.P."/>
            <person name="Shu S."/>
            <person name="Woodcroft B.J."/>
            <person name="Vervoort M."/>
            <person name="Kosik K.S."/>
            <person name="Manning G."/>
            <person name="Degnan B.M."/>
            <person name="Rokhsar D.S."/>
        </authorList>
    </citation>
    <scope>NUCLEOTIDE SEQUENCE [LARGE SCALE GENOMIC DNA]</scope>
</reference>
<dbReference type="EnsemblMetazoa" id="Aqu2.1.26667_001">
    <property type="protein sequence ID" value="Aqu2.1.26667_001"/>
    <property type="gene ID" value="Aqu2.1.26667"/>
</dbReference>
<dbReference type="InterPro" id="IPR015338">
    <property type="entry name" value="GT64_dom"/>
</dbReference>
<feature type="domain" description="Glycosyl transferase 64" evidence="7">
    <location>
        <begin position="75"/>
        <end position="332"/>
    </location>
</feature>
<proteinExistence type="inferred from homology"/>
<keyword evidence="5" id="KW-1015">Disulfide bond</keyword>
<dbReference type="STRING" id="400682.A0A1X7UFW7"/>
<dbReference type="OrthoDB" id="2014201at2759"/>
<keyword evidence="3" id="KW-0808">Transferase</keyword>
<evidence type="ECO:0000256" key="5">
    <source>
        <dbReference type="ARBA" id="ARBA00023157"/>
    </source>
</evidence>
<dbReference type="PANTHER" id="PTHR48261">
    <property type="entry name" value="ACETYLGLUCOSAMINYLTRANSFERASE"/>
    <property type="match status" value="1"/>
</dbReference>
<dbReference type="InParanoid" id="A0A1X7UFW7"/>
<dbReference type="InterPro" id="IPR029044">
    <property type="entry name" value="Nucleotide-diphossugar_trans"/>
</dbReference>
<evidence type="ECO:0000256" key="6">
    <source>
        <dbReference type="SAM" id="SignalP"/>
    </source>
</evidence>
<dbReference type="PANTHER" id="PTHR48261:SF2">
    <property type="entry name" value="ACETYLGLUCOSAMINYLTRANSFERASE"/>
    <property type="match status" value="1"/>
</dbReference>
<dbReference type="Gene3D" id="3.90.550.10">
    <property type="entry name" value="Spore Coat Polysaccharide Biosynthesis Protein SpsA, Chain A"/>
    <property type="match status" value="1"/>
</dbReference>
<feature type="chain" id="PRO_5012462907" description="Glycosyl transferase 64 domain-containing protein" evidence="6">
    <location>
        <begin position="20"/>
        <end position="348"/>
    </location>
</feature>
<keyword evidence="6" id="KW-0732">Signal</keyword>
<accession>A0A1X7UFW7</accession>
<dbReference type="KEGG" id="aqu:105313464"/>